<evidence type="ECO:0000259" key="5">
    <source>
        <dbReference type="SMART" id="SM00827"/>
    </source>
</evidence>
<comment type="caution">
    <text evidence="6">The sequence shown here is derived from an EMBL/GenBank/DDBJ whole genome shotgun (WGS) entry which is preliminary data.</text>
</comment>
<evidence type="ECO:0000256" key="4">
    <source>
        <dbReference type="PIRNR" id="PIRNR000446"/>
    </source>
</evidence>
<name>A0ABV6YP63_UNCEI</name>
<evidence type="ECO:0000256" key="2">
    <source>
        <dbReference type="ARBA" id="ARBA00023315"/>
    </source>
</evidence>
<dbReference type="PIRSF" id="PIRSF000446">
    <property type="entry name" value="Mct"/>
    <property type="match status" value="1"/>
</dbReference>
<dbReference type="InterPro" id="IPR001227">
    <property type="entry name" value="Ac_transferase_dom_sf"/>
</dbReference>
<dbReference type="InterPro" id="IPR004410">
    <property type="entry name" value="Malonyl_CoA-ACP_transAc_FabD"/>
</dbReference>
<dbReference type="EMBL" id="JBHPEI010000039">
    <property type="protein sequence ID" value="MFC1799876.1"/>
    <property type="molecule type" value="Genomic_DNA"/>
</dbReference>
<evidence type="ECO:0000256" key="1">
    <source>
        <dbReference type="ARBA" id="ARBA00022679"/>
    </source>
</evidence>
<dbReference type="InterPro" id="IPR050858">
    <property type="entry name" value="Mal-CoA-ACP_Trans/PKS_FabD"/>
</dbReference>
<organism evidence="6 7">
    <name type="scientific">Eiseniibacteriota bacterium</name>
    <dbReference type="NCBI Taxonomy" id="2212470"/>
    <lineage>
        <taxon>Bacteria</taxon>
        <taxon>Candidatus Eiseniibacteriota</taxon>
    </lineage>
</organism>
<accession>A0ABV6YP63</accession>
<comment type="similarity">
    <text evidence="4">Belongs to the fabD family.</text>
</comment>
<dbReference type="PANTHER" id="PTHR42681">
    <property type="entry name" value="MALONYL-COA-ACYL CARRIER PROTEIN TRANSACYLASE, MITOCHONDRIAL"/>
    <property type="match status" value="1"/>
</dbReference>
<dbReference type="NCBIfam" id="TIGR00128">
    <property type="entry name" value="fabD"/>
    <property type="match status" value="1"/>
</dbReference>
<dbReference type="GO" id="GO:0004314">
    <property type="term" value="F:[acyl-carrier-protein] S-malonyltransferase activity"/>
    <property type="evidence" value="ECO:0007669"/>
    <property type="project" value="UniProtKB-EC"/>
</dbReference>
<evidence type="ECO:0000313" key="6">
    <source>
        <dbReference type="EMBL" id="MFC1799876.1"/>
    </source>
</evidence>
<sequence length="311" mass="32592">MSKTACVFPGQGSQYVGMGKDLFDAFPEARRVFEEANEILGFDLAGTCFEGPEEKLKETRFTQPAIVVHSVAVWSVIKASGIQPAFVAGHSVGEYSALVANGALAFADALRLVRDRAEAMFSAGLEKPGTMAALIGISEEGLDGLLKEAGAAGVIAAANYNSPVQVVISGDIAAVEKAMEIARGHGAKRAIPLNVSGAFHSPLMKQAREKLAASLKATAFSDVAMPVVCNVTAEAETAPEAIRSLLERQLTSPVLWHQSMKYLSDNGVDSVVEVGPGKVLCGLLKRISPDTACVSVSDQDSIGRFLEGVSA</sequence>
<keyword evidence="2 4" id="KW-0012">Acyltransferase</keyword>
<evidence type="ECO:0000313" key="7">
    <source>
        <dbReference type="Proteomes" id="UP001594288"/>
    </source>
</evidence>
<proteinExistence type="inferred from homology"/>
<keyword evidence="7" id="KW-1185">Reference proteome</keyword>
<dbReference type="SUPFAM" id="SSF55048">
    <property type="entry name" value="Probable ACP-binding domain of malonyl-CoA ACP transacylase"/>
    <property type="match status" value="1"/>
</dbReference>
<gene>
    <name evidence="6" type="primary">fabD</name>
    <name evidence="6" type="ORF">ACFL2Z_03085</name>
</gene>
<protein>
    <recommendedName>
        <fullName evidence="4">Malonyl CoA-acyl carrier protein transacylase</fullName>
        <ecNumber evidence="4">2.3.1.39</ecNumber>
    </recommendedName>
</protein>
<reference evidence="6 7" key="1">
    <citation type="submission" date="2024-09" db="EMBL/GenBank/DDBJ databases">
        <authorList>
            <person name="D'Angelo T."/>
        </authorList>
    </citation>
    <scope>NUCLEOTIDE SEQUENCE [LARGE SCALE GENOMIC DNA]</scope>
    <source>
        <strain evidence="6">SAG AM-311-F02</strain>
    </source>
</reference>
<comment type="catalytic activity">
    <reaction evidence="3 4">
        <text>holo-[ACP] + malonyl-CoA = malonyl-[ACP] + CoA</text>
        <dbReference type="Rhea" id="RHEA:41792"/>
        <dbReference type="Rhea" id="RHEA-COMP:9623"/>
        <dbReference type="Rhea" id="RHEA-COMP:9685"/>
        <dbReference type="ChEBI" id="CHEBI:57287"/>
        <dbReference type="ChEBI" id="CHEBI:57384"/>
        <dbReference type="ChEBI" id="CHEBI:64479"/>
        <dbReference type="ChEBI" id="CHEBI:78449"/>
        <dbReference type="EC" id="2.3.1.39"/>
    </reaction>
</comment>
<dbReference type="PANTHER" id="PTHR42681:SF1">
    <property type="entry name" value="MALONYL-COA-ACYL CARRIER PROTEIN TRANSACYLASE, MITOCHONDRIAL"/>
    <property type="match status" value="1"/>
</dbReference>
<dbReference type="InterPro" id="IPR014043">
    <property type="entry name" value="Acyl_transferase_dom"/>
</dbReference>
<feature type="domain" description="Malonyl-CoA:ACP transacylase (MAT)" evidence="5">
    <location>
        <begin position="7"/>
        <end position="301"/>
    </location>
</feature>
<dbReference type="Proteomes" id="UP001594288">
    <property type="component" value="Unassembled WGS sequence"/>
</dbReference>
<dbReference type="Gene3D" id="3.40.366.10">
    <property type="entry name" value="Malonyl-Coenzyme A Acyl Carrier Protein, domain 2"/>
    <property type="match status" value="1"/>
</dbReference>
<dbReference type="SMART" id="SM00827">
    <property type="entry name" value="PKS_AT"/>
    <property type="match status" value="1"/>
</dbReference>
<dbReference type="Gene3D" id="3.30.70.250">
    <property type="entry name" value="Malonyl-CoA ACP transacylase, ACP-binding"/>
    <property type="match status" value="1"/>
</dbReference>
<evidence type="ECO:0000256" key="3">
    <source>
        <dbReference type="ARBA" id="ARBA00048462"/>
    </source>
</evidence>
<dbReference type="InterPro" id="IPR024925">
    <property type="entry name" value="Malonyl_CoA-ACP_transAc"/>
</dbReference>
<dbReference type="EC" id="2.3.1.39" evidence="4"/>
<dbReference type="InterPro" id="IPR016036">
    <property type="entry name" value="Malonyl_transacylase_ACP-bd"/>
</dbReference>
<dbReference type="InterPro" id="IPR016035">
    <property type="entry name" value="Acyl_Trfase/lysoPLipase"/>
</dbReference>
<keyword evidence="1 4" id="KW-0808">Transferase</keyword>
<dbReference type="SUPFAM" id="SSF52151">
    <property type="entry name" value="FabD/lysophospholipase-like"/>
    <property type="match status" value="1"/>
</dbReference>
<dbReference type="Pfam" id="PF00698">
    <property type="entry name" value="Acyl_transf_1"/>
    <property type="match status" value="1"/>
</dbReference>